<dbReference type="EMBL" id="FUZZ01000001">
    <property type="protein sequence ID" value="SKC98241.1"/>
    <property type="molecule type" value="Genomic_DNA"/>
</dbReference>
<feature type="signal peptide" evidence="8">
    <location>
        <begin position="1"/>
        <end position="20"/>
    </location>
</feature>
<dbReference type="InterPro" id="IPR023996">
    <property type="entry name" value="TonB-dep_OMP_SusC/RagA"/>
</dbReference>
<reference evidence="10 11" key="1">
    <citation type="submission" date="2017-02" db="EMBL/GenBank/DDBJ databases">
        <authorList>
            <person name="Peterson S.W."/>
        </authorList>
    </citation>
    <scope>NUCLEOTIDE SEQUENCE [LARGE SCALE GENOMIC DNA]</scope>
    <source>
        <strain evidence="10 11">DSM 18108</strain>
    </source>
</reference>
<dbReference type="InterPro" id="IPR036942">
    <property type="entry name" value="Beta-barrel_TonB_sf"/>
</dbReference>
<evidence type="ECO:0000256" key="1">
    <source>
        <dbReference type="ARBA" id="ARBA00004571"/>
    </source>
</evidence>
<keyword evidence="11" id="KW-1185">Reference proteome</keyword>
<dbReference type="AlphaFoldDB" id="A0A1T5NCM5"/>
<evidence type="ECO:0000256" key="8">
    <source>
        <dbReference type="SAM" id="SignalP"/>
    </source>
</evidence>
<comment type="subcellular location">
    <subcellularLocation>
        <location evidence="1 7">Cell outer membrane</location>
        <topology evidence="1 7">Multi-pass membrane protein</topology>
    </subcellularLocation>
</comment>
<keyword evidence="2 7" id="KW-0813">Transport</keyword>
<evidence type="ECO:0000256" key="4">
    <source>
        <dbReference type="ARBA" id="ARBA00022692"/>
    </source>
</evidence>
<evidence type="ECO:0000313" key="10">
    <source>
        <dbReference type="EMBL" id="SKC98241.1"/>
    </source>
</evidence>
<dbReference type="Pfam" id="PF07660">
    <property type="entry name" value="STN"/>
    <property type="match status" value="1"/>
</dbReference>
<evidence type="ECO:0000256" key="2">
    <source>
        <dbReference type="ARBA" id="ARBA00022448"/>
    </source>
</evidence>
<dbReference type="InterPro" id="IPR011662">
    <property type="entry name" value="Secretin/TonB_short_N"/>
</dbReference>
<evidence type="ECO:0000256" key="7">
    <source>
        <dbReference type="PROSITE-ProRule" id="PRU01360"/>
    </source>
</evidence>
<dbReference type="Gene3D" id="2.170.130.10">
    <property type="entry name" value="TonB-dependent receptor, plug domain"/>
    <property type="match status" value="1"/>
</dbReference>
<dbReference type="Proteomes" id="UP000190166">
    <property type="component" value="Unassembled WGS sequence"/>
</dbReference>
<organism evidence="10 11">
    <name type="scientific">Chitinophaga ginsengisegetis</name>
    <dbReference type="NCBI Taxonomy" id="393003"/>
    <lineage>
        <taxon>Bacteria</taxon>
        <taxon>Pseudomonadati</taxon>
        <taxon>Bacteroidota</taxon>
        <taxon>Chitinophagia</taxon>
        <taxon>Chitinophagales</taxon>
        <taxon>Chitinophagaceae</taxon>
        <taxon>Chitinophaga</taxon>
    </lineage>
</organism>
<dbReference type="InterPro" id="IPR039426">
    <property type="entry name" value="TonB-dep_rcpt-like"/>
</dbReference>
<keyword evidence="3 7" id="KW-1134">Transmembrane beta strand</keyword>
<dbReference type="Pfam" id="PF07715">
    <property type="entry name" value="Plug"/>
    <property type="match status" value="1"/>
</dbReference>
<dbReference type="Gene3D" id="3.55.50.30">
    <property type="match status" value="1"/>
</dbReference>
<dbReference type="InterPro" id="IPR012910">
    <property type="entry name" value="Plug_dom"/>
</dbReference>
<comment type="similarity">
    <text evidence="7">Belongs to the TonB-dependent receptor family.</text>
</comment>
<dbReference type="NCBIfam" id="TIGR04057">
    <property type="entry name" value="SusC_RagA_signa"/>
    <property type="match status" value="1"/>
</dbReference>
<dbReference type="SUPFAM" id="SSF56935">
    <property type="entry name" value="Porins"/>
    <property type="match status" value="1"/>
</dbReference>
<dbReference type="Gene3D" id="2.40.170.20">
    <property type="entry name" value="TonB-dependent receptor, beta-barrel domain"/>
    <property type="match status" value="1"/>
</dbReference>
<accession>A0A1T5NCM5</accession>
<dbReference type="STRING" id="393003.SAMN05660461_1136"/>
<name>A0A1T5NCM5_9BACT</name>
<sequence length="1193" mass="132997">MKVCFFVFTAALLLSANAYAQKITITGRNLSLEKIFREVEKQTGYSVLVSKETLKKSKSVNLNVKDASLEDVLDQCLSEQHLTWEIKNKVIVITPEQPAAMAQPVMVEPVPSNPGRIFSGRVVDERKRPIAGATVHADVSADRLQMSFTDEKGVFILSEVELPVVKARITGVNIEPWTGELNMDEQQHTIVVKSKVYQLSDVKVIVNTGYQKLDKERATGSFGKPDMEIVAKRTGSMDIMQRLDGLIPGLTLAVGADYDVDSRNMNGNGVTTRRSVIRGKGTVQLNTDPLYVINGMIVNDFSTLNPDDIENITVLKDAAAAAIYGARAANGVIVLTTKSGKNNQRLTVGYNGFINFQGKPNYSYIPVMNSQQFIATAKELFDPIQFPWNTLYDQTIPPHDQLMYDHYRGLISDAQYNKGMDSLASINNRQQILDLMVRPAFTTNHTVSVSGGNNVYSFYGSLGYTMSQDNMPGNKDNSYKINLTQNLQPNKNIRISVNASLINSVQSSKNQMAAAPYVLPYLLPRDASGKNVAMPFMSGWSDSLRLDYQARSRINMDYVPLDETDYAHSERNTIFINLTANANIKIWKGLSFDGTYGYVKSPGTNNYFSDNRAFSQRQQLLGFTIAPTVNSTPKYLVPTTGGTFMEGHNDQRNWTVRNQLVYTAEPGQGRDHLMIQVGQEAQEQFNFSTTSTFLGYDEKLGTYGMVDYATLSQGVTGTVSGYGYLQRPYFVNQTLSRFTSKFALASYTFNGKYSVDGSWRQDHSNLFGSDVSSQNKPIWSFGAKWQLAKEHFFKPITWVDNLSIRTTYGITGNSPYVGSASRNDILNASPQAISGGIAGDALGIQTTANNKLAWEHTETINIGIDYSLLKGRISGSIDMYRKTTSDMLGNVFLNPFTGYRSSLGNIGKYSNKGFELNITSQNIQGNGLNWSTTFIFSYNKNKLLDFETLSAYANTGDYKIQSFYYIGYPAGPVFAYTWGGLDNMGDPQIKLSDKSIIKDPYYQTKNEDIKYMGTTIPIFNGGFSNTFRYKGISLSVNMIYNMGNVMRTDAAIITSDRIGQYASGFMSGNLPSFFLDRWKKPGDEAITNMPSYVANPSEGYTRRNMNYYNRADINVVSASYIKIRDLTLNYELPASWLKPLKVQELSVYGQATNFMVWKANDLGIDPEYHDMRQGGRTTPPFLHSYSLGVNLTL</sequence>
<feature type="domain" description="Secretin/TonB short N-terminal" evidence="9">
    <location>
        <begin position="45"/>
        <end position="96"/>
    </location>
</feature>
<dbReference type="InterPro" id="IPR037066">
    <property type="entry name" value="Plug_dom_sf"/>
</dbReference>
<dbReference type="GO" id="GO:0009279">
    <property type="term" value="C:cell outer membrane"/>
    <property type="evidence" value="ECO:0007669"/>
    <property type="project" value="UniProtKB-SubCell"/>
</dbReference>
<protein>
    <submittedName>
        <fullName evidence="10">TonB-linked outer membrane protein, SusC/RagA family</fullName>
    </submittedName>
</protein>
<keyword evidence="4 7" id="KW-0812">Transmembrane</keyword>
<dbReference type="NCBIfam" id="TIGR04056">
    <property type="entry name" value="OMP_RagA_SusC"/>
    <property type="match status" value="1"/>
</dbReference>
<evidence type="ECO:0000256" key="5">
    <source>
        <dbReference type="ARBA" id="ARBA00023136"/>
    </source>
</evidence>
<dbReference type="SMART" id="SM00965">
    <property type="entry name" value="STN"/>
    <property type="match status" value="1"/>
</dbReference>
<evidence type="ECO:0000256" key="3">
    <source>
        <dbReference type="ARBA" id="ARBA00022452"/>
    </source>
</evidence>
<keyword evidence="8" id="KW-0732">Signal</keyword>
<dbReference type="PROSITE" id="PS52016">
    <property type="entry name" value="TONB_DEPENDENT_REC_3"/>
    <property type="match status" value="1"/>
</dbReference>
<feature type="chain" id="PRO_5012075206" evidence="8">
    <location>
        <begin position="21"/>
        <end position="1193"/>
    </location>
</feature>
<proteinExistence type="inferred from homology"/>
<keyword evidence="6 7" id="KW-0998">Cell outer membrane</keyword>
<dbReference type="InterPro" id="IPR023997">
    <property type="entry name" value="TonB-dep_OMP_SusC/RagA_CS"/>
</dbReference>
<keyword evidence="5 7" id="KW-0472">Membrane</keyword>
<evidence type="ECO:0000313" key="11">
    <source>
        <dbReference type="Proteomes" id="UP000190166"/>
    </source>
</evidence>
<evidence type="ECO:0000259" key="9">
    <source>
        <dbReference type="SMART" id="SM00965"/>
    </source>
</evidence>
<gene>
    <name evidence="10" type="ORF">SAMN05660461_1136</name>
</gene>
<evidence type="ECO:0000256" key="6">
    <source>
        <dbReference type="ARBA" id="ARBA00023237"/>
    </source>
</evidence>